<evidence type="ECO:0000256" key="3">
    <source>
        <dbReference type="RuleBase" id="RU000363"/>
    </source>
</evidence>
<gene>
    <name evidence="5" type="ORF">MYF79_27640</name>
</gene>
<dbReference type="PRINTS" id="PR00081">
    <property type="entry name" value="GDHRDH"/>
</dbReference>
<dbReference type="InterPro" id="IPR002347">
    <property type="entry name" value="SDR_fam"/>
</dbReference>
<dbReference type="Gene3D" id="3.40.50.720">
    <property type="entry name" value="NAD(P)-binding Rossmann-like Domain"/>
    <property type="match status" value="1"/>
</dbReference>
<comment type="similarity">
    <text evidence="1 3">Belongs to the short-chain dehydrogenases/reductases (SDR) family.</text>
</comment>
<reference evidence="5 6" key="1">
    <citation type="submission" date="2022-04" db="EMBL/GenBank/DDBJ databases">
        <title>The arsenic-methylating capacity of Chitinophaga filiformis YT5 during chitin decomposition.</title>
        <authorList>
            <person name="Chen G."/>
            <person name="Liang Y."/>
        </authorList>
    </citation>
    <scope>NUCLEOTIDE SEQUENCE [LARGE SCALE GENOMIC DNA]</scope>
    <source>
        <strain evidence="5 6">YT5</strain>
    </source>
</reference>
<dbReference type="Pfam" id="PF00106">
    <property type="entry name" value="adh_short"/>
    <property type="match status" value="1"/>
</dbReference>
<dbReference type="PANTHER" id="PTHR43976">
    <property type="entry name" value="SHORT CHAIN DEHYDROGENASE"/>
    <property type="match status" value="1"/>
</dbReference>
<dbReference type="EMBL" id="CP095855">
    <property type="protein sequence ID" value="UPK68737.1"/>
    <property type="molecule type" value="Genomic_DNA"/>
</dbReference>
<dbReference type="SMART" id="SM00822">
    <property type="entry name" value="PKS_KR"/>
    <property type="match status" value="1"/>
</dbReference>
<dbReference type="PROSITE" id="PS00061">
    <property type="entry name" value="ADH_SHORT"/>
    <property type="match status" value="1"/>
</dbReference>
<dbReference type="InterPro" id="IPR020904">
    <property type="entry name" value="Sc_DH/Rdtase_CS"/>
</dbReference>
<dbReference type="PANTHER" id="PTHR43976:SF16">
    <property type="entry name" value="SHORT-CHAIN DEHYDROGENASE_REDUCTASE FAMILY PROTEIN"/>
    <property type="match status" value="1"/>
</dbReference>
<proteinExistence type="inferred from homology"/>
<organism evidence="5 6">
    <name type="scientific">Chitinophaga filiformis</name>
    <name type="common">Myxococcus filiformis</name>
    <name type="synonym">Flexibacter filiformis</name>
    <dbReference type="NCBI Taxonomy" id="104663"/>
    <lineage>
        <taxon>Bacteria</taxon>
        <taxon>Pseudomonadati</taxon>
        <taxon>Bacteroidota</taxon>
        <taxon>Chitinophagia</taxon>
        <taxon>Chitinophagales</taxon>
        <taxon>Chitinophagaceae</taxon>
        <taxon>Chitinophaga</taxon>
    </lineage>
</organism>
<sequence length="280" mass="30108">MEQKKVWFVTGASKGLGLSIVKQLLAQGFPVAATSRSVDALSKAVGSENNFLPLGVDLTSEKSVADAVAATVKKFGRIDVVVNNAGYGLVGALEELTDEESRENFNVNVFGVLNVIRKALPYLRKQGSGHIINISSIAGLVGNFPGFGIYCATKFALDGLSEALAEEVKPLGIRTTIVGPGYFRTSFLTSDSLVTPKNVIEEYKNVRESQHTHQHSYNGNQLGDPEKGAAAIIRIAAEQQPPVHLFLGEDAYNLAYGKIEALKSELEKWKEVTVSTAIEA</sequence>
<keyword evidence="6" id="KW-1185">Reference proteome</keyword>
<dbReference type="InterPro" id="IPR057326">
    <property type="entry name" value="KR_dom"/>
</dbReference>
<feature type="domain" description="Ketoreductase" evidence="4">
    <location>
        <begin position="5"/>
        <end position="186"/>
    </location>
</feature>
<dbReference type="InterPro" id="IPR051911">
    <property type="entry name" value="SDR_oxidoreductase"/>
</dbReference>
<evidence type="ECO:0000256" key="1">
    <source>
        <dbReference type="ARBA" id="ARBA00006484"/>
    </source>
</evidence>
<dbReference type="PRINTS" id="PR00080">
    <property type="entry name" value="SDRFAMILY"/>
</dbReference>
<protein>
    <submittedName>
        <fullName evidence="5">Oxidoreductase</fullName>
    </submittedName>
</protein>
<accession>A0ABY4HY52</accession>
<dbReference type="NCBIfam" id="NF004824">
    <property type="entry name" value="PRK06180.1"/>
    <property type="match status" value="1"/>
</dbReference>
<keyword evidence="2" id="KW-0560">Oxidoreductase</keyword>
<evidence type="ECO:0000313" key="5">
    <source>
        <dbReference type="EMBL" id="UPK68737.1"/>
    </source>
</evidence>
<dbReference type="Proteomes" id="UP000830198">
    <property type="component" value="Chromosome"/>
</dbReference>
<dbReference type="InterPro" id="IPR036291">
    <property type="entry name" value="NAD(P)-bd_dom_sf"/>
</dbReference>
<dbReference type="CDD" id="cd05374">
    <property type="entry name" value="17beta-HSD-like_SDR_c"/>
    <property type="match status" value="1"/>
</dbReference>
<evidence type="ECO:0000313" key="6">
    <source>
        <dbReference type="Proteomes" id="UP000830198"/>
    </source>
</evidence>
<evidence type="ECO:0000259" key="4">
    <source>
        <dbReference type="SMART" id="SM00822"/>
    </source>
</evidence>
<name>A0ABY4HY52_CHIFI</name>
<dbReference type="RefSeq" id="WP_247811106.1">
    <property type="nucleotide sequence ID" value="NZ_CP095855.1"/>
</dbReference>
<dbReference type="SUPFAM" id="SSF51735">
    <property type="entry name" value="NAD(P)-binding Rossmann-fold domains"/>
    <property type="match status" value="1"/>
</dbReference>
<evidence type="ECO:0000256" key="2">
    <source>
        <dbReference type="ARBA" id="ARBA00023002"/>
    </source>
</evidence>